<reference evidence="6 7" key="1">
    <citation type="submission" date="2017-04" db="EMBL/GenBank/DDBJ databases">
        <title>Genome sequencing of [Candida] sorbophila.</title>
        <authorList>
            <person name="Ahn J.O."/>
        </authorList>
    </citation>
    <scope>NUCLEOTIDE SEQUENCE [LARGE SCALE GENOMIC DNA]</scope>
    <source>
        <strain evidence="6 7">DS02</strain>
    </source>
</reference>
<evidence type="ECO:0000256" key="4">
    <source>
        <dbReference type="SAM" id="MobiDB-lite"/>
    </source>
</evidence>
<dbReference type="SMART" id="SM01183">
    <property type="entry name" value="EF1G"/>
    <property type="match status" value="1"/>
</dbReference>
<keyword evidence="7" id="KW-1185">Reference proteome</keyword>
<dbReference type="SUPFAM" id="SSF89942">
    <property type="entry name" value="eEF1-gamma domain"/>
    <property type="match status" value="1"/>
</dbReference>
<dbReference type="OrthoDB" id="249703at2759"/>
<comment type="caution">
    <text evidence="6">The sequence shown here is derived from an EMBL/GenBank/DDBJ whole genome shotgun (WGS) entry which is preliminary data.</text>
</comment>
<feature type="domain" description="EF-1-gamma C-terminal" evidence="5">
    <location>
        <begin position="11"/>
        <end position="173"/>
    </location>
</feature>
<keyword evidence="1 3" id="KW-0251">Elongation factor</keyword>
<dbReference type="Proteomes" id="UP000238350">
    <property type="component" value="Unassembled WGS sequence"/>
</dbReference>
<gene>
    <name evidence="6" type="ORF">B9G98_03608</name>
</gene>
<dbReference type="GO" id="GO:0003746">
    <property type="term" value="F:translation elongation factor activity"/>
    <property type="evidence" value="ECO:0007669"/>
    <property type="project" value="UniProtKB-UniRule"/>
</dbReference>
<dbReference type="AlphaFoldDB" id="A0A2T0FLX6"/>
<evidence type="ECO:0000313" key="7">
    <source>
        <dbReference type="Proteomes" id="UP000238350"/>
    </source>
</evidence>
<sequence length="173" mass="19977">MSDAPAPTVPKGHPLAELGKSSKPLDELKRVYSNKETREEALPWFWNEFYNDEEWSLWKLDYKYNDELTLTFMSNNLIGGFFNRLTESTKYIFGCAVVYGENNDNGIQGAFVIRGKDYKPAFDVAPDWESYSFTRLDASKPEDRALVDDLWAWDKPLLIDGKEREIADGKVFK</sequence>
<feature type="region of interest" description="Disordered" evidence="4">
    <location>
        <begin position="1"/>
        <end position="21"/>
    </location>
</feature>
<dbReference type="InterPro" id="IPR001662">
    <property type="entry name" value="EF1B_G_C"/>
</dbReference>
<protein>
    <submittedName>
        <fullName evidence="6">Elongation factor 1-gamma 2</fullName>
    </submittedName>
</protein>
<dbReference type="EMBL" id="NDIQ01000022">
    <property type="protein sequence ID" value="PRT55988.1"/>
    <property type="molecule type" value="Genomic_DNA"/>
</dbReference>
<dbReference type="Pfam" id="PF00647">
    <property type="entry name" value="EF1G"/>
    <property type="match status" value="1"/>
</dbReference>
<dbReference type="FunFam" id="3.30.70.1010:FF:000001">
    <property type="entry name" value="Elongation factor 1-gamma 1"/>
    <property type="match status" value="1"/>
</dbReference>
<evidence type="ECO:0000313" key="6">
    <source>
        <dbReference type="EMBL" id="PRT55988.1"/>
    </source>
</evidence>
<dbReference type="GeneID" id="36517356"/>
<name>A0A2T0FLX6_9ASCO</name>
<proteinExistence type="predicted"/>
<evidence type="ECO:0000256" key="1">
    <source>
        <dbReference type="ARBA" id="ARBA00022768"/>
    </source>
</evidence>
<dbReference type="PROSITE" id="PS50040">
    <property type="entry name" value="EF1G_C"/>
    <property type="match status" value="1"/>
</dbReference>
<evidence type="ECO:0000256" key="3">
    <source>
        <dbReference type="PROSITE-ProRule" id="PRU00519"/>
    </source>
</evidence>
<dbReference type="GO" id="GO:0005737">
    <property type="term" value="C:cytoplasm"/>
    <property type="evidence" value="ECO:0007669"/>
    <property type="project" value="TreeGrafter"/>
</dbReference>
<dbReference type="Gene3D" id="3.30.70.1010">
    <property type="entry name" value="Translation elongation factor EF1B, gamma chain, conserved domain"/>
    <property type="match status" value="1"/>
</dbReference>
<evidence type="ECO:0000259" key="5">
    <source>
        <dbReference type="PROSITE" id="PS50040"/>
    </source>
</evidence>
<dbReference type="PANTHER" id="PTHR43986">
    <property type="entry name" value="ELONGATION FACTOR 1-GAMMA"/>
    <property type="match status" value="1"/>
</dbReference>
<dbReference type="InterPro" id="IPR050802">
    <property type="entry name" value="EF-GSTs"/>
</dbReference>
<dbReference type="RefSeq" id="XP_024665933.1">
    <property type="nucleotide sequence ID" value="XM_024810165.1"/>
</dbReference>
<dbReference type="InterPro" id="IPR036433">
    <property type="entry name" value="EF1B_G_C_sf"/>
</dbReference>
<accession>A0A2T0FLX6</accession>
<dbReference type="PANTHER" id="PTHR43986:SF1">
    <property type="entry name" value="ELONGATION FACTOR 1-GAMMA"/>
    <property type="match status" value="1"/>
</dbReference>
<evidence type="ECO:0000256" key="2">
    <source>
        <dbReference type="ARBA" id="ARBA00022917"/>
    </source>
</evidence>
<keyword evidence="2 3" id="KW-0648">Protein biosynthesis</keyword>
<organism evidence="6 7">
    <name type="scientific">Wickerhamiella sorbophila</name>
    <dbReference type="NCBI Taxonomy" id="45607"/>
    <lineage>
        <taxon>Eukaryota</taxon>
        <taxon>Fungi</taxon>
        <taxon>Dikarya</taxon>
        <taxon>Ascomycota</taxon>
        <taxon>Saccharomycotina</taxon>
        <taxon>Dipodascomycetes</taxon>
        <taxon>Dipodascales</taxon>
        <taxon>Trichomonascaceae</taxon>
        <taxon>Wickerhamiella</taxon>
    </lineage>
</organism>
<dbReference type="GO" id="GO:0005634">
    <property type="term" value="C:nucleus"/>
    <property type="evidence" value="ECO:0007669"/>
    <property type="project" value="TreeGrafter"/>
</dbReference>
<dbReference type="STRING" id="45607.A0A2T0FLX6"/>